<evidence type="ECO:0000256" key="4">
    <source>
        <dbReference type="ARBA" id="ARBA00022761"/>
    </source>
</evidence>
<dbReference type="InterPro" id="IPR011030">
    <property type="entry name" value="Lipovitellin_superhlx_dom"/>
</dbReference>
<evidence type="ECO:0000256" key="6">
    <source>
        <dbReference type="ARBA" id="ARBA00023180"/>
    </source>
</evidence>
<keyword evidence="3 9" id="KW-0732">Signal</keyword>
<evidence type="ECO:0000259" key="11">
    <source>
        <dbReference type="PROSITE" id="PS51233"/>
    </source>
</evidence>
<dbReference type="InterPro" id="IPR001747">
    <property type="entry name" value="Vitellogenin_N"/>
</dbReference>
<dbReference type="EMBL" id="UZAF01019028">
    <property type="protein sequence ID" value="VDO57037.1"/>
    <property type="molecule type" value="Genomic_DNA"/>
</dbReference>
<sequence>MKLLVGIALLGLAIASSLVWDPKPHITEERYRVGNEYRYVFDGQVTTGLALPDTQQSATRIQAIVTLQPIDERTTLFQLNQVRFGSIQEEFEPRELLPFERYQLVKIDEEHKNMLFMPIRFTYRHGMISDIEFSEEDKPWSVNIKKAILNMLQVGSSKLLINMMKRDETMRREREEEPENKNFFTTVERTLEGECEVEYTINDMKTEFTQWTKSINFQKCNVRPEVEYGIRPREFKKTDDEKLFSTVFKYKVAGDRNEFLIHEVELESQYKLMPLSKKHELISSFVYNKMTLVYAGRPETQIPSVRRDRKETLIYNFDWEIAEEMFAMTGDERYLHRIPEWKNKVEHIEKLLTLINRHMEEKVELETTHMFARLVKLLRLCREHELIKIQRFFETRENVNHKVLSLYYDALAMAGTKVTVKELAKKITEEKIDTLKAARLLKSLSEVRVPSEKIAEEVLRVCESNIAERTPYLKQSCWLTYGAIFNGLCNNEKLAVYHKENMCKRELKEKVVRKLMDMFRRSETRYEKVLMLKTLANAGIDISVHELENIIYNKEEEKVIRIEAINALRRLRYTMPRKIQSILMPIYKSRSENPEIRMIAMRKIMETKPEQVVVDQIVRLMEVERDPQIRAFTYKTLKTISEVPEIHEETVHHVKKALRTVDTEFYENLNNRVLRWTVKNENNRYGVSVDLHSLFTKDSVLPKELITTMDAILGGKWYEYFAQLGFSQQNVDEILNKLLHKLQETDMEHLVVRGKRSTLYRPAEFFRNIYEKLNFVRRHPNKDDAHAMIYFRYKDMDYALLPFDVDTIPKVIKNMFHDGKIDLDEVERFIATGTQFTKTGGFYIYEFERRIPTTLGLPLVITSKMPTVATVQGHIKVEMEPRENRMFEGLRLRLFLKPKIATTHVVRAIVLSPIVENGFKMLHSATFDKPFDTEMELTWKHKLHLKTIVRPFEQKRHVLHLQSRPVTFIRHMKKTHTYPEPVEITVHLREHLYPIKSFERTFLKRYGMIVKLTGTMHRPIIRNTESMLNPILIGYNTYDVHMEPTEDLPKEYVFHMELDNFVPERLERPEIEKLLTHHDEMFNGEDEETEPRRIGDRRTHLTTYLRNIEIEKAFKHRLFFKIETVGQREKHEAEMELKVVHDNKYRFWRTYIFARRTPMERENRDWEMKVEMQTVYPEIPKTLKMMKEQIHRECHTLIDAMWGNEERNTLTMRIQGEPSREQKKWMKNFEREENKLTEMEKMKMFSNRNLYKLMAKYRLTPETEYYMRRMFSFLKTWNLWHTEFEKVHNREGIVRMRLEIEPLNRRTFDLLIETPKERVVMKKLTMPFKLPTIQFHEMHTLEPTKVKDVFHHLIKSTRPQCIVKSREINTFDDLRLRTPLSNCYTVLAKDCANEEPRFVVLMKKIEKEREEKRLKIVTPEHVYVMEIVNEKPFFKVNDREVRPEEYKRYRIYRVDDLLYKIDIEDVVVLFDGVEANIKLSHLYKNKQCGICGHYDGEKWNDMRRADNEETNMVEDFHRSYILKDDECEIDETEFTKKRSYRLEEDLKRDNYRYREEKEFREEREREYRSHERYSEENDKSSEEEENPKPILRTRIIERENRVCFSAEPVYECPENTVKDEEKKEEVEFICPRAHDPETRRLLRKARVEVIPRRQLEGEPWTTTVYVPKTCTVY</sequence>
<dbReference type="FunFam" id="1.25.10.20:FF:000003">
    <property type="entry name" value="Vitellogenin C"/>
    <property type="match status" value="1"/>
</dbReference>
<dbReference type="WBParaSite" id="HPLM_0001556701-mRNA-1">
    <property type="protein sequence ID" value="HPLM_0001556701-mRNA-1"/>
    <property type="gene ID" value="HPLM_0001556701"/>
</dbReference>
<dbReference type="Pfam" id="PF00094">
    <property type="entry name" value="VWD"/>
    <property type="match status" value="1"/>
</dbReference>
<dbReference type="PROSITE" id="PS51211">
    <property type="entry name" value="VITELLOGENIN"/>
    <property type="match status" value="1"/>
</dbReference>
<dbReference type="InterPro" id="IPR015819">
    <property type="entry name" value="Lipid_transp_b-sht_shell"/>
</dbReference>
<dbReference type="InterPro" id="IPR015255">
    <property type="entry name" value="Vitellinogen_open_b-sht"/>
</dbReference>
<dbReference type="InterPro" id="IPR050733">
    <property type="entry name" value="Vitellogenin/Apolipophorin"/>
</dbReference>
<dbReference type="Pfam" id="PF01347">
    <property type="entry name" value="Vitellogenin_N"/>
    <property type="match status" value="1"/>
</dbReference>
<dbReference type="SUPFAM" id="SSF56968">
    <property type="entry name" value="Lipovitellin-phosvitin complex, beta-sheet shell regions"/>
    <property type="match status" value="2"/>
</dbReference>
<dbReference type="Gene3D" id="1.25.10.20">
    <property type="entry name" value="Vitellinogen, superhelical"/>
    <property type="match status" value="1"/>
</dbReference>
<dbReference type="SMART" id="SM00216">
    <property type="entry name" value="VWD"/>
    <property type="match status" value="1"/>
</dbReference>
<dbReference type="STRING" id="6290.A0A0N4WV52"/>
<dbReference type="InterPro" id="IPR001846">
    <property type="entry name" value="VWF_type-D"/>
</dbReference>
<evidence type="ECO:0000256" key="8">
    <source>
        <dbReference type="SAM" id="MobiDB-lite"/>
    </source>
</evidence>
<dbReference type="GO" id="GO:0045735">
    <property type="term" value="F:nutrient reservoir activity"/>
    <property type="evidence" value="ECO:0007669"/>
    <property type="project" value="UniProtKB-KW"/>
</dbReference>
<keyword evidence="5" id="KW-1015">Disulfide bond</keyword>
<dbReference type="GO" id="GO:0005319">
    <property type="term" value="F:lipid transporter activity"/>
    <property type="evidence" value="ECO:0007669"/>
    <property type="project" value="InterPro"/>
</dbReference>
<dbReference type="PANTHER" id="PTHR23345:SF15">
    <property type="entry name" value="VITELLOGENIN 1-RELATED"/>
    <property type="match status" value="1"/>
</dbReference>
<comment type="subcellular location">
    <subcellularLocation>
        <location evidence="1">Secreted</location>
    </subcellularLocation>
</comment>
<keyword evidence="2" id="KW-0964">Secreted</keyword>
<evidence type="ECO:0000256" key="3">
    <source>
        <dbReference type="ARBA" id="ARBA00022729"/>
    </source>
</evidence>
<reference evidence="12 13" key="2">
    <citation type="submission" date="2018-11" db="EMBL/GenBank/DDBJ databases">
        <authorList>
            <consortium name="Pathogen Informatics"/>
        </authorList>
    </citation>
    <scope>NUCLEOTIDE SEQUENCE [LARGE SCALE GENOMIC DNA]</scope>
    <source>
        <strain evidence="12 13">MHpl1</strain>
    </source>
</reference>
<dbReference type="GO" id="GO:0005576">
    <property type="term" value="C:extracellular region"/>
    <property type="evidence" value="ECO:0007669"/>
    <property type="project" value="UniProtKB-SubCell"/>
</dbReference>
<feature type="compositionally biased region" description="Basic and acidic residues" evidence="8">
    <location>
        <begin position="1564"/>
        <end position="1580"/>
    </location>
</feature>
<name>A0A0N4WV52_HAEPC</name>
<dbReference type="SUPFAM" id="SSF48431">
    <property type="entry name" value="Lipovitellin-phosvitin complex, superhelical domain"/>
    <property type="match status" value="1"/>
</dbReference>
<evidence type="ECO:0000256" key="7">
    <source>
        <dbReference type="PROSITE-ProRule" id="PRU00557"/>
    </source>
</evidence>
<dbReference type="Gene3D" id="2.30.230.10">
    <property type="entry name" value="Lipovitellin, beta-sheet shell regions, chain A"/>
    <property type="match status" value="1"/>
</dbReference>
<evidence type="ECO:0000256" key="5">
    <source>
        <dbReference type="ARBA" id="ARBA00023157"/>
    </source>
</evidence>
<keyword evidence="4" id="KW-0758">Storage protein</keyword>
<dbReference type="InterPro" id="IPR015816">
    <property type="entry name" value="Vitellinogen_b-sht_N"/>
</dbReference>
<dbReference type="Pfam" id="PF09172">
    <property type="entry name" value="Vit_open_b-sht"/>
    <property type="match status" value="1"/>
</dbReference>
<dbReference type="PROSITE" id="PS51233">
    <property type="entry name" value="VWFD"/>
    <property type="match status" value="1"/>
</dbReference>
<comment type="caution">
    <text evidence="7">Lacks conserved residue(s) required for the propagation of feature annotation.</text>
</comment>
<evidence type="ECO:0000259" key="10">
    <source>
        <dbReference type="PROSITE" id="PS51211"/>
    </source>
</evidence>
<evidence type="ECO:0000256" key="2">
    <source>
        <dbReference type="ARBA" id="ARBA00022525"/>
    </source>
</evidence>
<proteinExistence type="predicted"/>
<accession>A0A0N4WV52</accession>
<evidence type="ECO:0000313" key="14">
    <source>
        <dbReference type="WBParaSite" id="HPLM_0001556701-mRNA-1"/>
    </source>
</evidence>
<evidence type="ECO:0000313" key="13">
    <source>
        <dbReference type="Proteomes" id="UP000268014"/>
    </source>
</evidence>
<dbReference type="Gene3D" id="2.20.80.10">
    <property type="entry name" value="Lipovitellin-phosvitin complex, chain A, domain 4"/>
    <property type="match status" value="1"/>
</dbReference>
<dbReference type="SMART" id="SM01169">
    <property type="entry name" value="DUF1943"/>
    <property type="match status" value="1"/>
</dbReference>
<dbReference type="OMA" id="DMRPANG"/>
<evidence type="ECO:0000256" key="9">
    <source>
        <dbReference type="SAM" id="SignalP"/>
    </source>
</evidence>
<organism evidence="14">
    <name type="scientific">Haemonchus placei</name>
    <name type="common">Barber's pole worm</name>
    <dbReference type="NCBI Taxonomy" id="6290"/>
    <lineage>
        <taxon>Eukaryota</taxon>
        <taxon>Metazoa</taxon>
        <taxon>Ecdysozoa</taxon>
        <taxon>Nematoda</taxon>
        <taxon>Chromadorea</taxon>
        <taxon>Rhabditida</taxon>
        <taxon>Rhabditina</taxon>
        <taxon>Rhabditomorpha</taxon>
        <taxon>Strongyloidea</taxon>
        <taxon>Trichostrongylidae</taxon>
        <taxon>Haemonchus</taxon>
    </lineage>
</organism>
<keyword evidence="6" id="KW-0325">Glycoprotein</keyword>
<dbReference type="Proteomes" id="UP000268014">
    <property type="component" value="Unassembled WGS sequence"/>
</dbReference>
<keyword evidence="13" id="KW-1185">Reference proteome</keyword>
<dbReference type="PANTHER" id="PTHR23345">
    <property type="entry name" value="VITELLOGENIN-RELATED"/>
    <property type="match status" value="1"/>
</dbReference>
<feature type="signal peptide" evidence="9">
    <location>
        <begin position="1"/>
        <end position="15"/>
    </location>
</feature>
<reference evidence="14" key="1">
    <citation type="submission" date="2016-04" db="UniProtKB">
        <authorList>
            <consortium name="WormBaseParasite"/>
        </authorList>
    </citation>
    <scope>IDENTIFICATION</scope>
</reference>
<protein>
    <submittedName>
        <fullName evidence="14">Vitellogenin domain-containing protein</fullName>
    </submittedName>
</protein>
<dbReference type="OrthoDB" id="5825149at2759"/>
<feature type="region of interest" description="Disordered" evidence="8">
    <location>
        <begin position="1564"/>
        <end position="1589"/>
    </location>
</feature>
<evidence type="ECO:0000256" key="1">
    <source>
        <dbReference type="ARBA" id="ARBA00004613"/>
    </source>
</evidence>
<gene>
    <name evidence="12" type="ORF">HPLM_LOCUS15559</name>
</gene>
<feature type="chain" id="PRO_5043124063" evidence="9">
    <location>
        <begin position="16"/>
        <end position="1673"/>
    </location>
</feature>
<evidence type="ECO:0000313" key="12">
    <source>
        <dbReference type="EMBL" id="VDO57037.1"/>
    </source>
</evidence>
<feature type="domain" description="Vitellogenin" evidence="10">
    <location>
        <begin position="31"/>
        <end position="705"/>
    </location>
</feature>
<feature type="domain" description="VWFD" evidence="11">
    <location>
        <begin position="1358"/>
        <end position="1528"/>
    </location>
</feature>
<dbReference type="SMART" id="SM00638">
    <property type="entry name" value="LPD_N"/>
    <property type="match status" value="1"/>
</dbReference>